<accession>A0ABN1WRR0</accession>
<name>A0ABN1WRR0_9ACTN</name>
<evidence type="ECO:0000313" key="1">
    <source>
        <dbReference type="EMBL" id="GAA1262145.1"/>
    </source>
</evidence>
<gene>
    <name evidence="1" type="ORF">GCM10009665_59750</name>
</gene>
<proteinExistence type="predicted"/>
<keyword evidence="2" id="KW-1185">Reference proteome</keyword>
<organism evidence="1 2">
    <name type="scientific">Kitasatospora nipponensis</name>
    <dbReference type="NCBI Taxonomy" id="258049"/>
    <lineage>
        <taxon>Bacteria</taxon>
        <taxon>Bacillati</taxon>
        <taxon>Actinomycetota</taxon>
        <taxon>Actinomycetes</taxon>
        <taxon>Kitasatosporales</taxon>
        <taxon>Streptomycetaceae</taxon>
        <taxon>Kitasatospora</taxon>
    </lineage>
</organism>
<evidence type="ECO:0000313" key="2">
    <source>
        <dbReference type="Proteomes" id="UP001500037"/>
    </source>
</evidence>
<dbReference type="Proteomes" id="UP001500037">
    <property type="component" value="Unassembled WGS sequence"/>
</dbReference>
<dbReference type="EMBL" id="BAAALF010000149">
    <property type="protein sequence ID" value="GAA1262145.1"/>
    <property type="molecule type" value="Genomic_DNA"/>
</dbReference>
<reference evidence="1 2" key="1">
    <citation type="journal article" date="2019" name="Int. J. Syst. Evol. Microbiol.">
        <title>The Global Catalogue of Microorganisms (GCM) 10K type strain sequencing project: providing services to taxonomists for standard genome sequencing and annotation.</title>
        <authorList>
            <consortium name="The Broad Institute Genomics Platform"/>
            <consortium name="The Broad Institute Genome Sequencing Center for Infectious Disease"/>
            <person name="Wu L."/>
            <person name="Ma J."/>
        </authorList>
    </citation>
    <scope>NUCLEOTIDE SEQUENCE [LARGE SCALE GENOMIC DNA]</scope>
    <source>
        <strain evidence="1 2">JCM 13004</strain>
    </source>
</reference>
<sequence>MNPVARAARVPRECPPADGALRHSVRIALAQADAAVQHPYPTTHHEQDHHMSIITAGPGARAEQSTELQIQNRTLEMHLLQENLARAHMQERLQEAEHQQLVLSAVRVGRLRRRAERASMRARKALAVAVM</sequence>
<protein>
    <submittedName>
        <fullName evidence="1">Uncharacterized protein</fullName>
    </submittedName>
</protein>
<comment type="caution">
    <text evidence="1">The sequence shown here is derived from an EMBL/GenBank/DDBJ whole genome shotgun (WGS) entry which is preliminary data.</text>
</comment>